<sequence length="99" mass="10913">MRLCCCCVISGSDSKENALLEACDFSIEGCKSYSQGKGGCCMLVFPFSHLVPQHWWFGCVTVCCISKDCAKIECSLSNLGFEQKHGTSFDVWMLCVCFA</sequence>
<name>A0A2P2PN18_RHIMU</name>
<evidence type="ECO:0000313" key="1">
    <source>
        <dbReference type="EMBL" id="MBX56075.1"/>
    </source>
</evidence>
<protein>
    <submittedName>
        <fullName evidence="1">Uncharacterized protein</fullName>
    </submittedName>
</protein>
<reference evidence="1" key="1">
    <citation type="submission" date="2018-02" db="EMBL/GenBank/DDBJ databases">
        <title>Rhizophora mucronata_Transcriptome.</title>
        <authorList>
            <person name="Meera S.P."/>
            <person name="Sreeshan A."/>
            <person name="Augustine A."/>
        </authorList>
    </citation>
    <scope>NUCLEOTIDE SEQUENCE</scope>
    <source>
        <tissue evidence="1">Leaf</tissue>
    </source>
</reference>
<dbReference type="AlphaFoldDB" id="A0A2P2PN18"/>
<proteinExistence type="predicted"/>
<dbReference type="EMBL" id="GGEC01075591">
    <property type="protein sequence ID" value="MBX56075.1"/>
    <property type="molecule type" value="Transcribed_RNA"/>
</dbReference>
<organism evidence="1">
    <name type="scientific">Rhizophora mucronata</name>
    <name type="common">Asiatic mangrove</name>
    <dbReference type="NCBI Taxonomy" id="61149"/>
    <lineage>
        <taxon>Eukaryota</taxon>
        <taxon>Viridiplantae</taxon>
        <taxon>Streptophyta</taxon>
        <taxon>Embryophyta</taxon>
        <taxon>Tracheophyta</taxon>
        <taxon>Spermatophyta</taxon>
        <taxon>Magnoliopsida</taxon>
        <taxon>eudicotyledons</taxon>
        <taxon>Gunneridae</taxon>
        <taxon>Pentapetalae</taxon>
        <taxon>rosids</taxon>
        <taxon>fabids</taxon>
        <taxon>Malpighiales</taxon>
        <taxon>Rhizophoraceae</taxon>
        <taxon>Rhizophora</taxon>
    </lineage>
</organism>
<accession>A0A2P2PN18</accession>